<dbReference type="EMBL" id="CP009807">
    <property type="protein sequence ID" value="ATZ48473.1"/>
    <property type="molecule type" value="Genomic_DNA"/>
</dbReference>
<protein>
    <recommendedName>
        <fullName evidence="4">Glycosyltransferase family 8 protein</fullName>
    </recommendedName>
</protein>
<dbReference type="InterPro" id="IPR029044">
    <property type="entry name" value="Nucleotide-diphossugar_trans"/>
</dbReference>
<accession>A0A384JD47</accession>
<dbReference type="Proteomes" id="UP000001798">
    <property type="component" value="Chromosome 3"/>
</dbReference>
<dbReference type="PANTHER" id="PTHR11183">
    <property type="entry name" value="GLYCOGENIN SUBFAMILY MEMBER"/>
    <property type="match status" value="1"/>
</dbReference>
<dbReference type="SUPFAM" id="SSF53448">
    <property type="entry name" value="Nucleotide-diphospho-sugar transferases"/>
    <property type="match status" value="1"/>
</dbReference>
<evidence type="ECO:0000256" key="1">
    <source>
        <dbReference type="SAM" id="MobiDB-lite"/>
    </source>
</evidence>
<reference evidence="2 3" key="2">
    <citation type="journal article" date="2012" name="Eukaryot. Cell">
        <title>Genome update of Botrytis cinerea strains B05.10 and T4.</title>
        <authorList>
            <person name="Staats M."/>
            <person name="van Kan J.A."/>
        </authorList>
    </citation>
    <scope>NUCLEOTIDE SEQUENCE [LARGE SCALE GENOMIC DNA]</scope>
    <source>
        <strain evidence="2 3">B05.10</strain>
    </source>
</reference>
<dbReference type="Gene3D" id="3.90.550.10">
    <property type="entry name" value="Spore Coat Polysaccharide Biosynthesis Protein SpsA, Chain A"/>
    <property type="match status" value="1"/>
</dbReference>
<organism evidence="2 3">
    <name type="scientific">Botryotinia fuckeliana (strain B05.10)</name>
    <name type="common">Noble rot fungus</name>
    <name type="synonym">Botrytis cinerea</name>
    <dbReference type="NCBI Taxonomy" id="332648"/>
    <lineage>
        <taxon>Eukaryota</taxon>
        <taxon>Fungi</taxon>
        <taxon>Dikarya</taxon>
        <taxon>Ascomycota</taxon>
        <taxon>Pezizomycotina</taxon>
        <taxon>Leotiomycetes</taxon>
        <taxon>Helotiales</taxon>
        <taxon>Sclerotiniaceae</taxon>
        <taxon>Botrytis</taxon>
    </lineage>
</organism>
<evidence type="ECO:0008006" key="4">
    <source>
        <dbReference type="Google" id="ProtNLM"/>
    </source>
</evidence>
<reference evidence="2 3" key="3">
    <citation type="journal article" date="2017" name="Mol. Plant Pathol.">
        <title>A gapless genome sequence of the fungus Botrytis cinerea.</title>
        <authorList>
            <person name="Van Kan J.A."/>
            <person name="Stassen J.H."/>
            <person name="Mosbach A."/>
            <person name="Van Der Lee T.A."/>
            <person name="Faino L."/>
            <person name="Farmer A.D."/>
            <person name="Papasotiriou D.G."/>
            <person name="Zhou S."/>
            <person name="Seidl M.F."/>
            <person name="Cottam E."/>
            <person name="Edel D."/>
            <person name="Hahn M."/>
            <person name="Schwartz D.C."/>
            <person name="Dietrich R.A."/>
            <person name="Widdison S."/>
            <person name="Scalliet G."/>
        </authorList>
    </citation>
    <scope>NUCLEOTIDE SEQUENCE [LARGE SCALE GENOMIC DNA]</scope>
    <source>
        <strain evidence="2 3">B05.10</strain>
    </source>
</reference>
<feature type="region of interest" description="Disordered" evidence="1">
    <location>
        <begin position="1"/>
        <end position="32"/>
    </location>
</feature>
<dbReference type="AlphaFoldDB" id="A0A384JD47"/>
<reference evidence="2 3" key="1">
    <citation type="journal article" date="2011" name="PLoS Genet.">
        <title>Genomic analysis of the necrotrophic fungal pathogens Sclerotinia sclerotiorum and Botrytis cinerea.</title>
        <authorList>
            <person name="Amselem J."/>
            <person name="Cuomo C.A."/>
            <person name="van Kan J.A."/>
            <person name="Viaud M."/>
            <person name="Benito E.P."/>
            <person name="Couloux A."/>
            <person name="Coutinho P.M."/>
            <person name="de Vries R.P."/>
            <person name="Dyer P.S."/>
            <person name="Fillinger S."/>
            <person name="Fournier E."/>
            <person name="Gout L."/>
            <person name="Hahn M."/>
            <person name="Kohn L."/>
            <person name="Lapalu N."/>
            <person name="Plummer K.M."/>
            <person name="Pradier J.M."/>
            <person name="Quevillon E."/>
            <person name="Sharon A."/>
            <person name="Simon A."/>
            <person name="ten Have A."/>
            <person name="Tudzynski B."/>
            <person name="Tudzynski P."/>
            <person name="Wincker P."/>
            <person name="Andrew M."/>
            <person name="Anthouard V."/>
            <person name="Beever R.E."/>
            <person name="Beffa R."/>
            <person name="Benoit I."/>
            <person name="Bouzid O."/>
            <person name="Brault B."/>
            <person name="Chen Z."/>
            <person name="Choquer M."/>
            <person name="Collemare J."/>
            <person name="Cotton P."/>
            <person name="Danchin E.G."/>
            <person name="Da Silva C."/>
            <person name="Gautier A."/>
            <person name="Giraud C."/>
            <person name="Giraud T."/>
            <person name="Gonzalez C."/>
            <person name="Grossetete S."/>
            <person name="Guldener U."/>
            <person name="Henrissat B."/>
            <person name="Howlett B.J."/>
            <person name="Kodira C."/>
            <person name="Kretschmer M."/>
            <person name="Lappartient A."/>
            <person name="Leroch M."/>
            <person name="Levis C."/>
            <person name="Mauceli E."/>
            <person name="Neuveglise C."/>
            <person name="Oeser B."/>
            <person name="Pearson M."/>
            <person name="Poulain J."/>
            <person name="Poussereau N."/>
            <person name="Quesneville H."/>
            <person name="Rascle C."/>
            <person name="Schumacher J."/>
            <person name="Segurens B."/>
            <person name="Sexton A."/>
            <person name="Silva E."/>
            <person name="Sirven C."/>
            <person name="Soanes D.M."/>
            <person name="Talbot N.J."/>
            <person name="Templeton M."/>
            <person name="Yandava C."/>
            <person name="Yarden O."/>
            <person name="Zeng Q."/>
            <person name="Rollins J.A."/>
            <person name="Lebrun M.H."/>
            <person name="Dickman M."/>
        </authorList>
    </citation>
    <scope>NUCLEOTIDE SEQUENCE [LARGE SCALE GENOMIC DNA]</scope>
    <source>
        <strain evidence="2 3">B05.10</strain>
    </source>
</reference>
<dbReference type="VEuPathDB" id="FungiDB:Bcin03g06900"/>
<dbReference type="KEGG" id="bfu:BCIN_03g06900"/>
<dbReference type="GeneID" id="36394048"/>
<proteinExistence type="predicted"/>
<gene>
    <name evidence="2" type="ORF">BCIN_03g06900</name>
</gene>
<dbReference type="InterPro" id="IPR050587">
    <property type="entry name" value="GNT1/Glycosyltrans_8"/>
</dbReference>
<name>A0A384JD47_BOTFB</name>
<sequence>MSTSSSSSAAPSPSPTSTHFPTSTTTTPPSDPTAAYATLITSPSYLPGAILLAHTLQKHGSQFPLILMHANLPPQYLAPLKREALSSNIVLHATPLLNLSANSGVAPRFASTWTKLQVFSLYTYPYERICFLDADILILGPMDELLYKHPLRNPSIPGEAGKLLAANHVCVCNLEHDTWAPSSWTRENCAYISPSINPLEHIQNVPSGSCGPQTHTLLNSGLFIFAPSKETWEDMWKFIDAHRTELSSYQFPDQDFITEWWRDRWVSVGWKWNALKTWRYWHPEMWRDEEVRGLHYIVDKPWMKRVSADGVAGYKGNDGVTHGWWWDAYGKWEEERKEAGEMEILKLVGELVD</sequence>
<dbReference type="OrthoDB" id="2014201at2759"/>
<evidence type="ECO:0000313" key="2">
    <source>
        <dbReference type="EMBL" id="ATZ48473.1"/>
    </source>
</evidence>
<dbReference type="RefSeq" id="XP_024547879.1">
    <property type="nucleotide sequence ID" value="XM_024692105.1"/>
</dbReference>
<keyword evidence="3" id="KW-1185">Reference proteome</keyword>
<evidence type="ECO:0000313" key="3">
    <source>
        <dbReference type="Proteomes" id="UP000001798"/>
    </source>
</evidence>